<dbReference type="InterPro" id="IPR000597">
    <property type="entry name" value="Ribosomal_uL3"/>
</dbReference>
<dbReference type="Gene3D" id="4.10.960.10">
    <property type="entry name" value="Ribosomal protein L3, domain 3"/>
    <property type="match status" value="1"/>
</dbReference>
<sequence>MSHRKVEHPGHVSLGFLPRKRANRQAFLSDMPSLIILLSLSHSMIRTSSKFTNGQFQTTQEKAKFYDRVKA</sequence>
<dbReference type="Gene3D" id="2.40.30.10">
    <property type="entry name" value="Translation factors"/>
    <property type="match status" value="1"/>
</dbReference>
<protein>
    <submittedName>
        <fullName evidence="1">Predicted protein</fullName>
    </submittedName>
</protein>
<accession>D7KYK3</accession>
<dbReference type="HOGENOM" id="CLU_2743458_0_0_1"/>
<keyword evidence="2" id="KW-1185">Reference proteome</keyword>
<proteinExistence type="predicted"/>
<dbReference type="InterPro" id="IPR044892">
    <property type="entry name" value="Ribosomal_L3_dom_3_arc_sf"/>
</dbReference>
<evidence type="ECO:0000313" key="1">
    <source>
        <dbReference type="EMBL" id="EFH62981.1"/>
    </source>
</evidence>
<dbReference type="EMBL" id="GL348714">
    <property type="protein sequence ID" value="EFH62981.1"/>
    <property type="molecule type" value="Genomic_DNA"/>
</dbReference>
<dbReference type="Pfam" id="PF00297">
    <property type="entry name" value="Ribosomal_L3"/>
    <property type="match status" value="1"/>
</dbReference>
<dbReference type="Proteomes" id="UP000008694">
    <property type="component" value="Unassembled WGS sequence"/>
</dbReference>
<evidence type="ECO:0000313" key="2">
    <source>
        <dbReference type="Proteomes" id="UP000008694"/>
    </source>
</evidence>
<reference evidence="2" key="1">
    <citation type="journal article" date="2011" name="Nat. Genet.">
        <title>The Arabidopsis lyrata genome sequence and the basis of rapid genome size change.</title>
        <authorList>
            <person name="Hu T.T."/>
            <person name="Pattyn P."/>
            <person name="Bakker E.G."/>
            <person name="Cao J."/>
            <person name="Cheng J.-F."/>
            <person name="Clark R.M."/>
            <person name="Fahlgren N."/>
            <person name="Fawcett J.A."/>
            <person name="Grimwood J."/>
            <person name="Gundlach H."/>
            <person name="Haberer G."/>
            <person name="Hollister J.D."/>
            <person name="Ossowski S."/>
            <person name="Ottilar R.P."/>
            <person name="Salamov A.A."/>
            <person name="Schneeberger K."/>
            <person name="Spannagl M."/>
            <person name="Wang X."/>
            <person name="Yang L."/>
            <person name="Nasrallah M.E."/>
            <person name="Bergelson J."/>
            <person name="Carrington J.C."/>
            <person name="Gaut B.S."/>
            <person name="Schmutz J."/>
            <person name="Mayer K.F.X."/>
            <person name="Van de Peer Y."/>
            <person name="Grigoriev I.V."/>
            <person name="Nordborg M."/>
            <person name="Weigel D."/>
            <person name="Guo Y.-L."/>
        </authorList>
    </citation>
    <scope>NUCLEOTIDE SEQUENCE [LARGE SCALE GENOMIC DNA]</scope>
    <source>
        <strain evidence="2">cv. MN47</strain>
    </source>
</reference>
<organism evidence="2">
    <name type="scientific">Arabidopsis lyrata subsp. lyrata</name>
    <name type="common">Lyre-leaved rock-cress</name>
    <dbReference type="NCBI Taxonomy" id="81972"/>
    <lineage>
        <taxon>Eukaryota</taxon>
        <taxon>Viridiplantae</taxon>
        <taxon>Streptophyta</taxon>
        <taxon>Embryophyta</taxon>
        <taxon>Tracheophyta</taxon>
        <taxon>Spermatophyta</taxon>
        <taxon>Magnoliopsida</taxon>
        <taxon>eudicotyledons</taxon>
        <taxon>Gunneridae</taxon>
        <taxon>Pentapetalae</taxon>
        <taxon>rosids</taxon>
        <taxon>malvids</taxon>
        <taxon>Brassicales</taxon>
        <taxon>Brassicaceae</taxon>
        <taxon>Camelineae</taxon>
        <taxon>Arabidopsis</taxon>
    </lineage>
</organism>
<name>D7KYK3_ARALL</name>
<dbReference type="Gramene" id="scaffold_200800.1">
    <property type="protein sequence ID" value="scaffold_200800.1"/>
    <property type="gene ID" value="scaffold_200800.1"/>
</dbReference>
<dbReference type="AlphaFoldDB" id="D7KYK3"/>
<gene>
    <name evidence="1" type="ORF">ARALYDRAFT_893726</name>
</gene>